<protein>
    <recommendedName>
        <fullName evidence="2">Ubiquitin carboxyl-terminal hydrolase MINDY</fullName>
        <ecNumber evidence="2">3.4.19.12</ecNumber>
    </recommendedName>
</protein>
<comment type="function">
    <text evidence="2">Hydrolase that can remove 'Lys-48'-linked conjugated ubiquitin from proteins.</text>
</comment>
<dbReference type="InterPro" id="IPR039785">
    <property type="entry name" value="MINY3/4"/>
</dbReference>
<dbReference type="GO" id="GO:1990380">
    <property type="term" value="F:K48-linked deubiquitinase activity"/>
    <property type="evidence" value="ECO:0007669"/>
    <property type="project" value="UniProtKB-UniRule"/>
</dbReference>
<feature type="region of interest" description="Disordered" evidence="3">
    <location>
        <begin position="380"/>
        <end position="421"/>
    </location>
</feature>
<sequence>TQHPAAGQASARSGQRRPGLRVGQLAAIVQEAAGGAGQQQGEAGRRQLLVVVEQRSLRRAVPVGLDAQEAARQHQAVEEQQGSPGATATRFGEQCRAPRRLHGQQVGAEPVRTVGREQQAAQQLGPERTAPAPWWASRCASRPYGCGPEASWKVKWGAAPLLAEGVDGVAEGDLAEAQGLAAADRGAAEHPVEAADPGALDRRQRRGVGGPQAKHNFPARLARLRLRLRRHRQRVLALQRHPFNQPQPAQEAGLLEGGILHEAQQPVQPRWSQRPAVSCCSATPTGGSGRAGRRLRACPSRLFEEDCGCCCCCGSIVAAAAEQQQQPQSSRTDDWDSEDAFQRDRTRLWESLNSRKRLDVDSNGLHRLLSFVENPTFKGGQLPAQKSGLRPLPQASESDRVALKREDTLPMPAEAEAEPSQPRRKIVLGLRPAYTAPLPPIQRSGVGSFHRMLGGAPIGRGEALRLRQVTFGNAVHPFCKEWRRAHFTFQEASGPHPYGLLAHRDATRALVLCVQAQLLRRLLFPADCPDRFRTHLLAVEPARRPTLLAESLADILWRAGEGRRAALAAPSSECHVPSDDQYREDGFTERLHLFYFTSLPELLDGLRRLENYTRPAVGSMLRSPRFPIWLVRRRGQAGLLFSTHSRLMEHWRSETAFHLYYYTGLASHTFAFC</sequence>
<name>A0A1I8FBW8_9PLAT</name>
<evidence type="ECO:0000259" key="4">
    <source>
        <dbReference type="SMART" id="SM01174"/>
    </source>
</evidence>
<feature type="domain" description="Deubiquitinating enzyme MINDY-3/4 conserved" evidence="4">
    <location>
        <begin position="467"/>
        <end position="671"/>
    </location>
</feature>
<dbReference type="EC" id="3.4.19.12" evidence="2"/>
<evidence type="ECO:0000256" key="2">
    <source>
        <dbReference type="RuleBase" id="RU367088"/>
    </source>
</evidence>
<evidence type="ECO:0000313" key="6">
    <source>
        <dbReference type="WBParaSite" id="maker-unitig_28676-snap-gene-0.3-mRNA-1"/>
    </source>
</evidence>
<dbReference type="Proteomes" id="UP000095280">
    <property type="component" value="Unplaced"/>
</dbReference>
<dbReference type="PANTHER" id="PTHR12473:SF8">
    <property type="entry name" value="UBIQUITIN CARBOXYL-TERMINAL HYDROLASE MINDY-4-RELATED"/>
    <property type="match status" value="1"/>
</dbReference>
<organism evidence="5 6">
    <name type="scientific">Macrostomum lignano</name>
    <dbReference type="NCBI Taxonomy" id="282301"/>
    <lineage>
        <taxon>Eukaryota</taxon>
        <taxon>Metazoa</taxon>
        <taxon>Spiralia</taxon>
        <taxon>Lophotrochozoa</taxon>
        <taxon>Platyhelminthes</taxon>
        <taxon>Rhabditophora</taxon>
        <taxon>Macrostomorpha</taxon>
        <taxon>Macrostomida</taxon>
        <taxon>Macrostomidae</taxon>
        <taxon>Macrostomum</taxon>
    </lineage>
</organism>
<dbReference type="AlphaFoldDB" id="A0A1I8FBW8"/>
<proteinExistence type="inferred from homology"/>
<evidence type="ECO:0000256" key="1">
    <source>
        <dbReference type="ARBA" id="ARBA00011074"/>
    </source>
</evidence>
<accession>A0A1I8FBW8</accession>
<dbReference type="GO" id="GO:0004843">
    <property type="term" value="F:cysteine-type deubiquitinase activity"/>
    <property type="evidence" value="ECO:0007669"/>
    <property type="project" value="UniProtKB-UniRule"/>
</dbReference>
<reference evidence="6" key="1">
    <citation type="submission" date="2016-11" db="UniProtKB">
        <authorList>
            <consortium name="WormBaseParasite"/>
        </authorList>
    </citation>
    <scope>IDENTIFICATION</scope>
</reference>
<feature type="compositionally biased region" description="Basic and acidic residues" evidence="3">
    <location>
        <begin position="397"/>
        <end position="408"/>
    </location>
</feature>
<dbReference type="Pfam" id="PF13898">
    <property type="entry name" value="MINDY-3_4_CD"/>
    <property type="match status" value="2"/>
</dbReference>
<comment type="similarity">
    <text evidence="1 2">Belongs to the MINDY deubiquitinase family. FAM188 subfamily.</text>
</comment>
<keyword evidence="5" id="KW-1185">Reference proteome</keyword>
<keyword evidence="2" id="KW-0645">Protease</keyword>
<dbReference type="SMART" id="SM01174">
    <property type="entry name" value="DUF4205"/>
    <property type="match status" value="1"/>
</dbReference>
<evidence type="ECO:0000256" key="3">
    <source>
        <dbReference type="SAM" id="MobiDB-lite"/>
    </source>
</evidence>
<dbReference type="WBParaSite" id="maker-unitig_28676-snap-gene-0.3-mRNA-1">
    <property type="protein sequence ID" value="maker-unitig_28676-snap-gene-0.3-mRNA-1"/>
    <property type="gene ID" value="maker-unitig_28676-snap-gene-0.3"/>
</dbReference>
<evidence type="ECO:0000313" key="5">
    <source>
        <dbReference type="Proteomes" id="UP000095280"/>
    </source>
</evidence>
<dbReference type="GO" id="GO:0071108">
    <property type="term" value="P:protein K48-linked deubiquitination"/>
    <property type="evidence" value="ECO:0007669"/>
    <property type="project" value="InterPro"/>
</dbReference>
<keyword evidence="2" id="KW-0833">Ubl conjugation pathway</keyword>
<dbReference type="InterPro" id="IPR025257">
    <property type="entry name" value="MINDY-3/4_CD"/>
</dbReference>
<comment type="catalytic activity">
    <reaction evidence="2">
        <text>Thiol-dependent hydrolysis of ester, thioester, amide, peptide and isopeptide bonds formed by the C-terminal Gly of ubiquitin (a 76-residue protein attached to proteins as an intracellular targeting signal).</text>
        <dbReference type="EC" id="3.4.19.12"/>
    </reaction>
</comment>
<dbReference type="PANTHER" id="PTHR12473">
    <property type="entry name" value="UBIQUITIN CARBOXYL-TERMINAL HYDROLASE MINDY-4-RELATED"/>
    <property type="match status" value="1"/>
</dbReference>
<keyword evidence="2" id="KW-0788">Thiol protease</keyword>
<keyword evidence="2" id="KW-0378">Hydrolase</keyword>
<dbReference type="GO" id="GO:0006508">
    <property type="term" value="P:proteolysis"/>
    <property type="evidence" value="ECO:0007669"/>
    <property type="project" value="UniProtKB-KW"/>
</dbReference>
<feature type="region of interest" description="Disordered" evidence="3">
    <location>
        <begin position="181"/>
        <end position="214"/>
    </location>
</feature>